<protein>
    <recommendedName>
        <fullName evidence="7">Protein kinase domain-containing protein</fullName>
    </recommendedName>
</protein>
<dbReference type="Proteomes" id="UP000298652">
    <property type="component" value="Chromosome 2"/>
</dbReference>
<organism evidence="5 6">
    <name type="scientific">Setaria viridis</name>
    <name type="common">Green bristlegrass</name>
    <name type="synonym">Setaria italica subsp. viridis</name>
    <dbReference type="NCBI Taxonomy" id="4556"/>
    <lineage>
        <taxon>Eukaryota</taxon>
        <taxon>Viridiplantae</taxon>
        <taxon>Streptophyta</taxon>
        <taxon>Embryophyta</taxon>
        <taxon>Tracheophyta</taxon>
        <taxon>Spermatophyta</taxon>
        <taxon>Magnoliopsida</taxon>
        <taxon>Liliopsida</taxon>
        <taxon>Poales</taxon>
        <taxon>Poaceae</taxon>
        <taxon>PACMAD clade</taxon>
        <taxon>Panicoideae</taxon>
        <taxon>Panicodae</taxon>
        <taxon>Paniceae</taxon>
        <taxon>Cenchrinae</taxon>
        <taxon>Setaria</taxon>
    </lineage>
</organism>
<evidence type="ECO:0000256" key="2">
    <source>
        <dbReference type="ARBA" id="ARBA00022840"/>
    </source>
</evidence>
<feature type="binding site" evidence="3">
    <location>
        <position position="381"/>
    </location>
    <ligand>
        <name>ATP</name>
        <dbReference type="ChEBI" id="CHEBI:30616"/>
    </ligand>
</feature>
<feature type="transmembrane region" description="Helical" evidence="4">
    <location>
        <begin position="12"/>
        <end position="32"/>
    </location>
</feature>
<dbReference type="Gene3D" id="2.60.120.200">
    <property type="match status" value="1"/>
</dbReference>
<reference evidence="5" key="1">
    <citation type="submission" date="2019-03" db="EMBL/GenBank/DDBJ databases">
        <title>WGS assembly of Setaria viridis.</title>
        <authorList>
            <person name="Huang P."/>
            <person name="Jenkins J."/>
            <person name="Grimwood J."/>
            <person name="Barry K."/>
            <person name="Healey A."/>
            <person name="Mamidi S."/>
            <person name="Sreedasyam A."/>
            <person name="Shu S."/>
            <person name="Feldman M."/>
            <person name="Wu J."/>
            <person name="Yu Y."/>
            <person name="Chen C."/>
            <person name="Johnson J."/>
            <person name="Rokhsar D."/>
            <person name="Baxter I."/>
            <person name="Schmutz J."/>
            <person name="Brutnell T."/>
            <person name="Kellogg E."/>
        </authorList>
    </citation>
    <scope>NUCLEOTIDE SEQUENCE [LARGE SCALE GENOMIC DNA]</scope>
</reference>
<evidence type="ECO:0008006" key="7">
    <source>
        <dbReference type="Google" id="ProtNLM"/>
    </source>
</evidence>
<dbReference type="AlphaFoldDB" id="A0A4U6VNM7"/>
<evidence type="ECO:0000256" key="3">
    <source>
        <dbReference type="PROSITE-ProRule" id="PRU10141"/>
    </source>
</evidence>
<keyword evidence="1 3" id="KW-0547">Nucleotide-binding</keyword>
<proteinExistence type="predicted"/>
<evidence type="ECO:0000313" key="5">
    <source>
        <dbReference type="EMBL" id="TKW30304.1"/>
    </source>
</evidence>
<dbReference type="Gene3D" id="3.30.200.20">
    <property type="entry name" value="Phosphorylase Kinase, domain 1"/>
    <property type="match status" value="1"/>
</dbReference>
<evidence type="ECO:0000256" key="4">
    <source>
        <dbReference type="SAM" id="Phobius"/>
    </source>
</evidence>
<keyword evidence="2 3" id="KW-0067">ATP-binding</keyword>
<dbReference type="EMBL" id="CM016553">
    <property type="protein sequence ID" value="TKW30304.1"/>
    <property type="molecule type" value="Genomic_DNA"/>
</dbReference>
<dbReference type="PROSITE" id="PS00107">
    <property type="entry name" value="PROTEIN_KINASE_ATP"/>
    <property type="match status" value="1"/>
</dbReference>
<dbReference type="SUPFAM" id="SSF49899">
    <property type="entry name" value="Concanavalin A-like lectins/glucanases"/>
    <property type="match status" value="1"/>
</dbReference>
<keyword evidence="4" id="KW-0812">Transmembrane</keyword>
<accession>A0A4U6VNM7</accession>
<evidence type="ECO:0000313" key="6">
    <source>
        <dbReference type="Proteomes" id="UP000298652"/>
    </source>
</evidence>
<keyword evidence="4" id="KW-0472">Membrane</keyword>
<feature type="transmembrane region" description="Helical" evidence="4">
    <location>
        <begin position="285"/>
        <end position="307"/>
    </location>
</feature>
<evidence type="ECO:0000256" key="1">
    <source>
        <dbReference type="ARBA" id="ARBA00022741"/>
    </source>
</evidence>
<dbReference type="InterPro" id="IPR017441">
    <property type="entry name" value="Protein_kinase_ATP_BS"/>
</dbReference>
<keyword evidence="6" id="KW-1185">Reference proteome</keyword>
<dbReference type="InterPro" id="IPR013320">
    <property type="entry name" value="ConA-like_dom_sf"/>
</dbReference>
<dbReference type="InterPro" id="IPR011009">
    <property type="entry name" value="Kinase-like_dom_sf"/>
</dbReference>
<sequence length="409" mass="45850">MACEATNKLGLPPVQSFFTILLIICPLFFSHFKPCTCSSSNQNRIARHSWNTTFEQMNQGLLFRRGDGSSVTLQPGSLGYYMRNSSQLGFNLTDPGWFVIPKWFDPWKTSRRGDERMDLHEASFSIVFTLTVESLSTLLFDILPRLEPPSGDPGYFTRFKPISFEPVKIDTLENTAFHSGRTIRVTFQPPENDDPNNNAGRRYGVRIDYDRVAHSLSVYLVLDGGTETVPDEATLQLDARDALSPDGLVLALSSTMGQLLQLHTWSFTIEFPETVHSQGPNTVTILSSVLGSAAAASAIAAAVYLYLNSKYRRWKKDLDQLSKNMQCLPGVPMQVDFADIRKATNNFHESTRLGQGGFGAVYRCRLPAAKKGEFMEVAVKKFTRADNRGYEDFLAEVPPSPQEYRSSRR</sequence>
<gene>
    <name evidence="5" type="ORF">SEVIR_2G027166v2</name>
</gene>
<dbReference type="Gramene" id="TKW30304">
    <property type="protein sequence ID" value="TKW30304"/>
    <property type="gene ID" value="SEVIR_2G027166v2"/>
</dbReference>
<name>A0A4U6VNM7_SETVI</name>
<dbReference type="SUPFAM" id="SSF56112">
    <property type="entry name" value="Protein kinase-like (PK-like)"/>
    <property type="match status" value="1"/>
</dbReference>
<keyword evidence="4" id="KW-1133">Transmembrane helix</keyword>
<dbReference type="GO" id="GO:0005524">
    <property type="term" value="F:ATP binding"/>
    <property type="evidence" value="ECO:0007669"/>
    <property type="project" value="UniProtKB-UniRule"/>
</dbReference>
<dbReference type="InterPro" id="IPR050528">
    <property type="entry name" value="L-type_Lectin-RKs"/>
</dbReference>
<dbReference type="PANTHER" id="PTHR27007">
    <property type="match status" value="1"/>
</dbReference>
<dbReference type="OMA" id="FQPPEND"/>